<dbReference type="PROSITE" id="PS51186">
    <property type="entry name" value="GNAT"/>
    <property type="match status" value="1"/>
</dbReference>
<dbReference type="AlphaFoldDB" id="A0A3P3VVV3"/>
<dbReference type="EMBL" id="RQVS01000008">
    <property type="protein sequence ID" value="RRJ86584.1"/>
    <property type="molecule type" value="Genomic_DNA"/>
</dbReference>
<gene>
    <name evidence="2" type="ORF">EG850_08010</name>
</gene>
<name>A0A3P3VVV3_9MICO</name>
<dbReference type="InterPro" id="IPR016181">
    <property type="entry name" value="Acyl_CoA_acyltransferase"/>
</dbReference>
<dbReference type="GO" id="GO:0016747">
    <property type="term" value="F:acyltransferase activity, transferring groups other than amino-acyl groups"/>
    <property type="evidence" value="ECO:0007669"/>
    <property type="project" value="InterPro"/>
</dbReference>
<protein>
    <submittedName>
        <fullName evidence="2">GNAT family N-acetyltransferase</fullName>
    </submittedName>
</protein>
<dbReference type="InterPro" id="IPR000182">
    <property type="entry name" value="GNAT_dom"/>
</dbReference>
<evidence type="ECO:0000313" key="3">
    <source>
        <dbReference type="Proteomes" id="UP000274391"/>
    </source>
</evidence>
<comment type="caution">
    <text evidence="2">The sequence shown here is derived from an EMBL/GenBank/DDBJ whole genome shotgun (WGS) entry which is preliminary data.</text>
</comment>
<feature type="domain" description="N-acetyltransferase" evidence="1">
    <location>
        <begin position="125"/>
        <end position="267"/>
    </location>
</feature>
<proteinExistence type="predicted"/>
<reference evidence="2 3" key="1">
    <citation type="submission" date="2018-11" db="EMBL/GenBank/DDBJ databases">
        <title>YIM 102482-1 draft genome.</title>
        <authorList>
            <person name="Li G."/>
            <person name="Jiang Y."/>
        </authorList>
    </citation>
    <scope>NUCLEOTIDE SEQUENCE [LARGE SCALE GENOMIC DNA]</scope>
    <source>
        <strain evidence="2 3">YIM 102482-1</strain>
    </source>
</reference>
<organism evidence="2 3">
    <name type="scientific">Gulosibacter macacae</name>
    <dbReference type="NCBI Taxonomy" id="2488791"/>
    <lineage>
        <taxon>Bacteria</taxon>
        <taxon>Bacillati</taxon>
        <taxon>Actinomycetota</taxon>
        <taxon>Actinomycetes</taxon>
        <taxon>Micrococcales</taxon>
        <taxon>Microbacteriaceae</taxon>
        <taxon>Gulosibacter</taxon>
    </lineage>
</organism>
<dbReference type="Proteomes" id="UP000274391">
    <property type="component" value="Unassembled WGS sequence"/>
</dbReference>
<dbReference type="Gene3D" id="3.40.630.30">
    <property type="match status" value="1"/>
</dbReference>
<dbReference type="SUPFAM" id="SSF55729">
    <property type="entry name" value="Acyl-CoA N-acyltransferases (Nat)"/>
    <property type="match status" value="1"/>
</dbReference>
<evidence type="ECO:0000313" key="2">
    <source>
        <dbReference type="EMBL" id="RRJ86584.1"/>
    </source>
</evidence>
<dbReference type="RefSeq" id="WP_124972315.1">
    <property type="nucleotide sequence ID" value="NZ_RQVS01000008.1"/>
</dbReference>
<sequence>MDAAALLAHYDTELRGETEVADADEITRIGPLWLGTFVQRHRGFVSYPPLPHPDEADALIAAAIAHYEADARIDHFEWKTRGHDEPADLLDRLEAQGFSLGENETVMCGDVTAVITAADPIATGYRIERVTDEAGMRAAEALAGRVFDDDEGSEGLADELVARFFAEPDAFSMWVVRAPSGEVVCSGRVEFIPGTEFAGLFGGACDAAHRGRGLYRALAAARAREAAERGKRFLQVDCTEYSRPILERAGLVPITTTVPAVWRRGSA</sequence>
<keyword evidence="2" id="KW-0808">Transferase</keyword>
<keyword evidence="3" id="KW-1185">Reference proteome</keyword>
<accession>A0A3P3VVV3</accession>
<dbReference type="OrthoDB" id="164800at2"/>
<evidence type="ECO:0000259" key="1">
    <source>
        <dbReference type="PROSITE" id="PS51186"/>
    </source>
</evidence>